<dbReference type="CDD" id="cd12797">
    <property type="entry name" value="M23_peptidase"/>
    <property type="match status" value="1"/>
</dbReference>
<reference evidence="7 8" key="1">
    <citation type="submission" date="2022-01" db="EMBL/GenBank/DDBJ databases">
        <title>Novel bile acid biosynthetic pathways are enriched in the microbiome of centenarians.</title>
        <authorList>
            <person name="Sato Y."/>
            <person name="Atarashi K."/>
            <person name="Plichta R.D."/>
            <person name="Arai Y."/>
            <person name="Sasajima S."/>
            <person name="Kearney M.S."/>
            <person name="Suda W."/>
            <person name="Takeshita K."/>
            <person name="Sasaki T."/>
            <person name="Okamoto S."/>
            <person name="Skelly N.A."/>
            <person name="Okamura Y."/>
            <person name="Vlamakis H."/>
            <person name="Li Y."/>
            <person name="Tanoue T."/>
            <person name="Takei H."/>
            <person name="Nittono H."/>
            <person name="Narushima S."/>
            <person name="Irie J."/>
            <person name="Itoh H."/>
            <person name="Moriya K."/>
            <person name="Sugiura Y."/>
            <person name="Suematsu M."/>
            <person name="Moritoki N."/>
            <person name="Shibata S."/>
            <person name="Littman R.D."/>
            <person name="Fischbach A.M."/>
            <person name="Uwamino Y."/>
            <person name="Inoue T."/>
            <person name="Honda A."/>
            <person name="Hattori M."/>
            <person name="Murai T."/>
            <person name="Xavier J.R."/>
            <person name="Hirose N."/>
            <person name="Honda K."/>
        </authorList>
    </citation>
    <scope>NUCLEOTIDE SEQUENCE [LARGE SCALE GENOMIC DNA]</scope>
    <source>
        <strain evidence="7 8">CE91-St30</strain>
    </source>
</reference>
<evidence type="ECO:0000256" key="1">
    <source>
        <dbReference type="ARBA" id="ARBA00022729"/>
    </source>
</evidence>
<evidence type="ECO:0000313" key="8">
    <source>
        <dbReference type="Proteomes" id="UP001320544"/>
    </source>
</evidence>
<feature type="region of interest" description="Disordered" evidence="3">
    <location>
        <begin position="218"/>
        <end position="255"/>
    </location>
</feature>
<keyword evidence="2" id="KW-0175">Coiled coil</keyword>
<dbReference type="InterPro" id="IPR057309">
    <property type="entry name" value="PcsB_CC"/>
</dbReference>
<dbReference type="Pfam" id="PF24568">
    <property type="entry name" value="CC_PcsB"/>
    <property type="match status" value="1"/>
</dbReference>
<gene>
    <name evidence="7" type="ORF">CE91St30_21060</name>
</gene>
<dbReference type="PANTHER" id="PTHR21666">
    <property type="entry name" value="PEPTIDASE-RELATED"/>
    <property type="match status" value="1"/>
</dbReference>
<sequence>MLTLTTQRTFRTTTSVFLALLLAASLVGLAPAQAFAVTSAEKQAEADDIMRSIDSLQTQLNEANAEYERATQEYETAKAAAEDAAARVKAAKERIAELQERLSERATSMYKTGGSMSFIDVLLGATSFEDLVTSWDAFEKISSQDAELIQESKDVKAEAESAEQEYNEQKAKAAEEVENAKAAQQEIETTKASMEEELTRVNEEVVALQAKEEEERIAAEEAERRAEEARKLAESTVVPGTGGGGSSSAGSSGGDGSVNVSGWVNPCPSYYGVTNEFAWAGAWDGNYHNGIDLGAASGADILSAGPGTVTYVGWYGTGGNAVIVSHGNGVRTIYMHMSAQAATVGQQVSAGDLIGYVGSTGYSTGPHLHFQIEINGTPVNPRNYFSF</sequence>
<dbReference type="Gene3D" id="2.70.70.10">
    <property type="entry name" value="Glucose Permease (Domain IIA)"/>
    <property type="match status" value="1"/>
</dbReference>
<feature type="signal peptide" evidence="4">
    <location>
        <begin position="1"/>
        <end position="36"/>
    </location>
</feature>
<feature type="chain" id="PRO_5047201638" evidence="4">
    <location>
        <begin position="37"/>
        <end position="387"/>
    </location>
</feature>
<feature type="compositionally biased region" description="Basic and acidic residues" evidence="3">
    <location>
        <begin position="218"/>
        <end position="233"/>
    </location>
</feature>
<dbReference type="SUPFAM" id="SSF51261">
    <property type="entry name" value="Duplicated hybrid motif"/>
    <property type="match status" value="1"/>
</dbReference>
<dbReference type="InterPro" id="IPR016047">
    <property type="entry name" value="M23ase_b-sheet_dom"/>
</dbReference>
<dbReference type="InterPro" id="IPR011055">
    <property type="entry name" value="Dup_hybrid_motif"/>
</dbReference>
<evidence type="ECO:0000256" key="2">
    <source>
        <dbReference type="SAM" id="Coils"/>
    </source>
</evidence>
<protein>
    <submittedName>
        <fullName evidence="7">Metalloendopeptidase</fullName>
    </submittedName>
</protein>
<dbReference type="InterPro" id="IPR050570">
    <property type="entry name" value="Cell_wall_metabolism_enzyme"/>
</dbReference>
<evidence type="ECO:0000313" key="7">
    <source>
        <dbReference type="EMBL" id="BDE96773.1"/>
    </source>
</evidence>
<evidence type="ECO:0000256" key="4">
    <source>
        <dbReference type="SAM" id="SignalP"/>
    </source>
</evidence>
<dbReference type="Pfam" id="PF01551">
    <property type="entry name" value="Peptidase_M23"/>
    <property type="match status" value="1"/>
</dbReference>
<feature type="compositionally biased region" description="Gly residues" evidence="3">
    <location>
        <begin position="240"/>
        <end position="255"/>
    </location>
</feature>
<keyword evidence="8" id="KW-1185">Reference proteome</keyword>
<evidence type="ECO:0000259" key="5">
    <source>
        <dbReference type="Pfam" id="PF01551"/>
    </source>
</evidence>
<feature type="domain" description="M23ase beta-sheet core" evidence="5">
    <location>
        <begin position="287"/>
        <end position="381"/>
    </location>
</feature>
<dbReference type="PANTHER" id="PTHR21666:SF270">
    <property type="entry name" value="MUREIN HYDROLASE ACTIVATOR ENVC"/>
    <property type="match status" value="1"/>
</dbReference>
<organism evidence="7 8">
    <name type="scientific">Raoultibacter timonensis</name>
    <dbReference type="NCBI Taxonomy" id="1907662"/>
    <lineage>
        <taxon>Bacteria</taxon>
        <taxon>Bacillati</taxon>
        <taxon>Actinomycetota</taxon>
        <taxon>Coriobacteriia</taxon>
        <taxon>Eggerthellales</taxon>
        <taxon>Eggerthellaceae</taxon>
        <taxon>Raoultibacter</taxon>
    </lineage>
</organism>
<keyword evidence="1 4" id="KW-0732">Signal</keyword>
<dbReference type="Gene3D" id="6.10.250.3150">
    <property type="match status" value="1"/>
</dbReference>
<evidence type="ECO:0000259" key="6">
    <source>
        <dbReference type="Pfam" id="PF24568"/>
    </source>
</evidence>
<name>A0ABN6MHR7_9ACTN</name>
<feature type="domain" description="Peptidoglycan hydrolase PcsB coiled-coil" evidence="6">
    <location>
        <begin position="89"/>
        <end position="160"/>
    </location>
</feature>
<feature type="coiled-coil region" evidence="2">
    <location>
        <begin position="46"/>
        <end position="108"/>
    </location>
</feature>
<proteinExistence type="predicted"/>
<accession>A0ABN6MHR7</accession>
<evidence type="ECO:0000256" key="3">
    <source>
        <dbReference type="SAM" id="MobiDB-lite"/>
    </source>
</evidence>
<dbReference type="Proteomes" id="UP001320544">
    <property type="component" value="Chromosome"/>
</dbReference>
<dbReference type="EMBL" id="AP025564">
    <property type="protein sequence ID" value="BDE96773.1"/>
    <property type="molecule type" value="Genomic_DNA"/>
</dbReference>